<keyword evidence="2" id="KW-0396">Initiation factor</keyword>
<dbReference type="EMBL" id="CP002279">
    <property type="protein sequence ID" value="AEH88158.1"/>
    <property type="molecule type" value="Genomic_DNA"/>
</dbReference>
<dbReference type="Proteomes" id="UP000001623">
    <property type="component" value="Chromosome"/>
</dbReference>
<evidence type="ECO:0000313" key="2">
    <source>
        <dbReference type="EMBL" id="AEH88158.1"/>
    </source>
</evidence>
<dbReference type="HOGENOM" id="CLU_2046919_0_0_5"/>
<sequence>MSPELEEICDLVVEGRCREAYEKARDYYPDMMSWDARARLIAARKAPQARPFPTEAEIDARHDRERFGLEENKAKRTFETLNSMYPAEGGKPDRASRVVARPAGGPAAETAAVRPVRQNP</sequence>
<name>F7XZU4_MESOW</name>
<reference evidence="2 3" key="1">
    <citation type="submission" date="2010-10" db="EMBL/GenBank/DDBJ databases">
        <title>Complete sequence of Mesorhizobium opportunistum WSM2075.</title>
        <authorList>
            <consortium name="US DOE Joint Genome Institute"/>
            <person name="Lucas S."/>
            <person name="Copeland A."/>
            <person name="Lapidus A."/>
            <person name="Cheng J.-F."/>
            <person name="Bruce D."/>
            <person name="Goodwin L."/>
            <person name="Pitluck S."/>
            <person name="Chertkov O."/>
            <person name="Misra M."/>
            <person name="Detter J.C."/>
            <person name="Han C."/>
            <person name="Tapia R."/>
            <person name="Land M."/>
            <person name="Hauser L."/>
            <person name="Kyrpides N."/>
            <person name="Ovchinnikova G."/>
            <person name="Mavrommatis K.M."/>
            <person name="Tiwari R.P."/>
            <person name="Howieson J.G."/>
            <person name="O'Hara G.W."/>
            <person name="Nandasena K.G."/>
            <person name="Woyke T."/>
        </authorList>
    </citation>
    <scope>NUCLEOTIDE SEQUENCE [LARGE SCALE GENOMIC DNA]</scope>
    <source>
        <strain evidence="3">LMG 24607 / HAMBI 3007 / WSM2075</strain>
    </source>
</reference>
<dbReference type="STRING" id="536019.Mesop_3716"/>
<keyword evidence="2" id="KW-0648">Protein biosynthesis</keyword>
<dbReference type="RefSeq" id="WP_013894842.1">
    <property type="nucleotide sequence ID" value="NC_015675.1"/>
</dbReference>
<organism evidence="2 3">
    <name type="scientific">Mesorhizobium opportunistum (strain LMG 24607 / HAMBI 3007 / WSM2075)</name>
    <dbReference type="NCBI Taxonomy" id="536019"/>
    <lineage>
        <taxon>Bacteria</taxon>
        <taxon>Pseudomonadati</taxon>
        <taxon>Pseudomonadota</taxon>
        <taxon>Alphaproteobacteria</taxon>
        <taxon>Hyphomicrobiales</taxon>
        <taxon>Phyllobacteriaceae</taxon>
        <taxon>Mesorhizobium</taxon>
    </lineage>
</organism>
<evidence type="ECO:0000313" key="3">
    <source>
        <dbReference type="Proteomes" id="UP000001623"/>
    </source>
</evidence>
<gene>
    <name evidence="2" type="ordered locus">Mesop_3716</name>
</gene>
<accession>F7XZU4</accession>
<proteinExistence type="predicted"/>
<evidence type="ECO:0000256" key="1">
    <source>
        <dbReference type="SAM" id="MobiDB-lite"/>
    </source>
</evidence>
<dbReference type="AlphaFoldDB" id="F7XZU4"/>
<protein>
    <submittedName>
        <fullName evidence="2">Translation initiation factor IF-2</fullName>
    </submittedName>
</protein>
<dbReference type="GO" id="GO:0003743">
    <property type="term" value="F:translation initiation factor activity"/>
    <property type="evidence" value="ECO:0007669"/>
    <property type="project" value="UniProtKB-KW"/>
</dbReference>
<dbReference type="KEGG" id="mop:Mesop_3716"/>
<feature type="region of interest" description="Disordered" evidence="1">
    <location>
        <begin position="83"/>
        <end position="120"/>
    </location>
</feature>